<feature type="binding site" evidence="9">
    <location>
        <position position="412"/>
    </location>
    <ligand>
        <name>ATP</name>
        <dbReference type="ChEBI" id="CHEBI:30616"/>
    </ligand>
</feature>
<dbReference type="GO" id="GO:0006072">
    <property type="term" value="P:glycerol-3-phosphate metabolic process"/>
    <property type="evidence" value="ECO:0007669"/>
    <property type="project" value="InterPro"/>
</dbReference>
<dbReference type="EC" id="2.7.1.30" evidence="9"/>
<dbReference type="FunFam" id="3.30.420.40:FF:000007">
    <property type="entry name" value="Glycerol kinase"/>
    <property type="match status" value="1"/>
</dbReference>
<feature type="binding site" evidence="9">
    <location>
        <position position="13"/>
    </location>
    <ligand>
        <name>ATP</name>
        <dbReference type="ChEBI" id="CHEBI:30616"/>
    </ligand>
</feature>
<evidence type="ECO:0000313" key="14">
    <source>
        <dbReference type="Proteomes" id="UP000680038"/>
    </source>
</evidence>
<dbReference type="AlphaFoldDB" id="A0A916NN05"/>
<feature type="binding site" evidence="9">
    <location>
        <position position="134"/>
    </location>
    <ligand>
        <name>sn-glycerol 3-phosphate</name>
        <dbReference type="ChEBI" id="CHEBI:57597"/>
    </ligand>
</feature>
<feature type="binding site" evidence="9">
    <location>
        <position position="311"/>
    </location>
    <ligand>
        <name>ADP</name>
        <dbReference type="ChEBI" id="CHEBI:456216"/>
    </ligand>
</feature>
<keyword evidence="14" id="KW-1185">Reference proteome</keyword>
<feature type="binding site" evidence="9">
    <location>
        <position position="16"/>
    </location>
    <ligand>
        <name>ADP</name>
        <dbReference type="ChEBI" id="CHEBI:456216"/>
    </ligand>
</feature>
<keyword evidence="4 9" id="KW-0547">Nucleotide-binding</keyword>
<comment type="caution">
    <text evidence="13">The sequence shown here is derived from an EMBL/GenBank/DDBJ whole genome shotgun (WGS) entry which is preliminary data.</text>
</comment>
<evidence type="ECO:0000256" key="9">
    <source>
        <dbReference type="HAMAP-Rule" id="MF_00186"/>
    </source>
</evidence>
<feature type="binding site" evidence="9">
    <location>
        <position position="12"/>
    </location>
    <ligand>
        <name>sn-glycerol 3-phosphate</name>
        <dbReference type="ChEBI" id="CHEBI:57597"/>
    </ligand>
</feature>
<dbReference type="InterPro" id="IPR018484">
    <property type="entry name" value="FGGY_N"/>
</dbReference>
<evidence type="ECO:0000256" key="5">
    <source>
        <dbReference type="ARBA" id="ARBA00022777"/>
    </source>
</evidence>
<keyword evidence="5 9" id="KW-0418">Kinase</keyword>
<evidence type="ECO:0000313" key="13">
    <source>
        <dbReference type="EMBL" id="CAG5009920.1"/>
    </source>
</evidence>
<dbReference type="NCBIfam" id="NF000756">
    <property type="entry name" value="PRK00047.1"/>
    <property type="match status" value="1"/>
</dbReference>
<dbReference type="CDD" id="cd07769">
    <property type="entry name" value="ASKHA_NBD_FGGY_GK"/>
    <property type="match status" value="1"/>
</dbReference>
<dbReference type="NCBIfam" id="TIGR01311">
    <property type="entry name" value="glycerol_kin"/>
    <property type="match status" value="1"/>
</dbReference>
<dbReference type="Pfam" id="PF00370">
    <property type="entry name" value="FGGY_N"/>
    <property type="match status" value="1"/>
</dbReference>
<feature type="binding site" evidence="9">
    <location>
        <position position="315"/>
    </location>
    <ligand>
        <name>ATP</name>
        <dbReference type="ChEBI" id="CHEBI:30616"/>
    </ligand>
</feature>
<dbReference type="InterPro" id="IPR018485">
    <property type="entry name" value="FGGY_C"/>
</dbReference>
<dbReference type="RefSeq" id="WP_215240958.1">
    <property type="nucleotide sequence ID" value="NZ_CAJRAF010000002.1"/>
</dbReference>
<feature type="domain" description="Carbohydrate kinase FGGY C-terminal" evidence="12">
    <location>
        <begin position="262"/>
        <end position="451"/>
    </location>
</feature>
<dbReference type="SUPFAM" id="SSF53067">
    <property type="entry name" value="Actin-like ATPase domain"/>
    <property type="match status" value="2"/>
</dbReference>
<comment type="activity regulation">
    <text evidence="9">Inhibited by fructose 1,6-bisphosphate (FBP).</text>
</comment>
<dbReference type="InterPro" id="IPR005999">
    <property type="entry name" value="Glycerol_kin"/>
</dbReference>
<evidence type="ECO:0000256" key="2">
    <source>
        <dbReference type="ARBA" id="ARBA00009156"/>
    </source>
</evidence>
<feature type="binding site" evidence="9">
    <location>
        <position position="12"/>
    </location>
    <ligand>
        <name>ATP</name>
        <dbReference type="ChEBI" id="CHEBI:30616"/>
    </ligand>
</feature>
<sequence length="499" mass="54956">MSRFIAAIDQGTTSTRCILFNPQGNIVSVAQKEHEQIYPQPGWVEHNPDEIWKNTQEVVALARIQASANASDIAAIGITNQRETTVVWNRKTGKPYYNALVWQDTRTTDFVATYEKDRRINEFRAITGLPVSTYFSSLKLKWLLSNVKGLRADAEKGDALFGNMDTFLIWHLTGGAQGGIHVTDVSNASRTQLMNLRSLQWDEKMLKEFDIPAVMLPAIKSSSEIYGYVTSEVIPGVPVAGDLGDQHAALVGQTCFEPGMAKNTYGTGCFLVMNTGNEIKLSENGLLTTMAYQFGNQPAKYALEGSVAVTGALVQWVRDNLGLIRKSSDIEKLAKTVEDNGGAYFVPAFSGLYAPYWRNDARGVIAGLTRYVNKGHIARAVLEATAYQTTDVVKAMEQDSGIELSSLRVDGGMVANQLLMQFQSDILNRQVVSPAVAETTALGAAYAAGLAVGYWKNTEELKQNWAIAHTWNPAMEEHKRSGLYQGWQKAVTKSFGWME</sequence>
<comment type="function">
    <text evidence="9">Key enzyme in the regulation of glycerol uptake and metabolism. Catalyzes the phosphorylation of glycerol to yield sn-glycerol 3-phosphate.</text>
</comment>
<evidence type="ECO:0000256" key="3">
    <source>
        <dbReference type="ARBA" id="ARBA00022679"/>
    </source>
</evidence>
<dbReference type="GO" id="GO:0019563">
    <property type="term" value="P:glycerol catabolic process"/>
    <property type="evidence" value="ECO:0007669"/>
    <property type="project" value="UniProtKB-UniRule"/>
</dbReference>
<dbReference type="InterPro" id="IPR018483">
    <property type="entry name" value="Carb_kinase_FGGY_CS"/>
</dbReference>
<feature type="binding site" evidence="9">
    <location>
        <position position="83"/>
    </location>
    <ligand>
        <name>sn-glycerol 3-phosphate</name>
        <dbReference type="ChEBI" id="CHEBI:57597"/>
    </ligand>
</feature>
<dbReference type="Proteomes" id="UP000680038">
    <property type="component" value="Unassembled WGS sequence"/>
</dbReference>
<evidence type="ECO:0000256" key="8">
    <source>
        <dbReference type="ARBA" id="ARBA00052101"/>
    </source>
</evidence>
<dbReference type="PANTHER" id="PTHR10196:SF69">
    <property type="entry name" value="GLYCEROL KINASE"/>
    <property type="match status" value="1"/>
</dbReference>
<dbReference type="PROSITE" id="PS00445">
    <property type="entry name" value="FGGY_KINASES_2"/>
    <property type="match status" value="1"/>
</dbReference>
<feature type="binding site" evidence="9">
    <location>
        <position position="267"/>
    </location>
    <ligand>
        <name>ADP</name>
        <dbReference type="ChEBI" id="CHEBI:456216"/>
    </ligand>
</feature>
<dbReference type="PIRSF" id="PIRSF000538">
    <property type="entry name" value="GlpK"/>
    <property type="match status" value="1"/>
</dbReference>
<comment type="similarity">
    <text evidence="2 9 10">Belongs to the FGGY kinase family.</text>
</comment>
<comment type="catalytic activity">
    <reaction evidence="8 9">
        <text>glycerol + ATP = sn-glycerol 3-phosphate + ADP + H(+)</text>
        <dbReference type="Rhea" id="RHEA:21644"/>
        <dbReference type="ChEBI" id="CHEBI:15378"/>
        <dbReference type="ChEBI" id="CHEBI:17754"/>
        <dbReference type="ChEBI" id="CHEBI:30616"/>
        <dbReference type="ChEBI" id="CHEBI:57597"/>
        <dbReference type="ChEBI" id="CHEBI:456216"/>
        <dbReference type="EC" id="2.7.1.30"/>
    </reaction>
</comment>
<organism evidence="13 14">
    <name type="scientific">Dyadobacter helix</name>
    <dbReference type="NCBI Taxonomy" id="2822344"/>
    <lineage>
        <taxon>Bacteria</taxon>
        <taxon>Pseudomonadati</taxon>
        <taxon>Bacteroidota</taxon>
        <taxon>Cytophagia</taxon>
        <taxon>Cytophagales</taxon>
        <taxon>Spirosomataceae</taxon>
        <taxon>Dyadobacter</taxon>
    </lineage>
</organism>
<feature type="binding site" evidence="9">
    <location>
        <position position="267"/>
    </location>
    <ligand>
        <name>ATP</name>
        <dbReference type="ChEBI" id="CHEBI:30616"/>
    </ligand>
</feature>
<evidence type="ECO:0000256" key="10">
    <source>
        <dbReference type="RuleBase" id="RU003733"/>
    </source>
</evidence>
<feature type="binding site" evidence="9">
    <location>
        <position position="82"/>
    </location>
    <ligand>
        <name>glycerol</name>
        <dbReference type="ChEBI" id="CHEBI:17754"/>
    </ligand>
</feature>
<evidence type="ECO:0000259" key="12">
    <source>
        <dbReference type="Pfam" id="PF02782"/>
    </source>
</evidence>
<feature type="binding site" evidence="9">
    <location>
        <position position="134"/>
    </location>
    <ligand>
        <name>glycerol</name>
        <dbReference type="ChEBI" id="CHEBI:17754"/>
    </ligand>
</feature>
<keyword evidence="6 9" id="KW-0319">Glycerol metabolism</keyword>
<dbReference type="PANTHER" id="PTHR10196">
    <property type="entry name" value="SUGAR KINASE"/>
    <property type="match status" value="1"/>
</dbReference>
<feature type="binding site" evidence="9">
    <location>
        <position position="14"/>
    </location>
    <ligand>
        <name>ATP</name>
        <dbReference type="ChEBI" id="CHEBI:30616"/>
    </ligand>
</feature>
<feature type="binding site" evidence="9">
    <location>
        <position position="12"/>
    </location>
    <ligand>
        <name>ADP</name>
        <dbReference type="ChEBI" id="CHEBI:456216"/>
    </ligand>
</feature>
<dbReference type="GO" id="GO:0005829">
    <property type="term" value="C:cytosol"/>
    <property type="evidence" value="ECO:0007669"/>
    <property type="project" value="TreeGrafter"/>
</dbReference>
<feature type="binding site" evidence="9">
    <location>
        <position position="83"/>
    </location>
    <ligand>
        <name>glycerol</name>
        <dbReference type="ChEBI" id="CHEBI:17754"/>
    </ligand>
</feature>
<reference evidence="13" key="1">
    <citation type="submission" date="2021-04" db="EMBL/GenBank/DDBJ databases">
        <authorList>
            <person name="Rodrigo-Torres L."/>
            <person name="Arahal R. D."/>
            <person name="Lucena T."/>
        </authorList>
    </citation>
    <scope>NUCLEOTIDE SEQUENCE</scope>
    <source>
        <strain evidence="13">CECT 9275</strain>
    </source>
</reference>
<evidence type="ECO:0000259" key="11">
    <source>
        <dbReference type="Pfam" id="PF00370"/>
    </source>
</evidence>
<evidence type="ECO:0000256" key="6">
    <source>
        <dbReference type="ARBA" id="ARBA00022798"/>
    </source>
</evidence>
<name>A0A916NN05_9BACT</name>
<evidence type="ECO:0000256" key="1">
    <source>
        <dbReference type="ARBA" id="ARBA00005190"/>
    </source>
</evidence>
<keyword evidence="3 9" id="KW-0808">Transferase</keyword>
<feature type="binding site" evidence="9">
    <location>
        <position position="246"/>
    </location>
    <ligand>
        <name>glycerol</name>
        <dbReference type="ChEBI" id="CHEBI:17754"/>
    </ligand>
</feature>
<dbReference type="GO" id="GO:0004370">
    <property type="term" value="F:glycerol kinase activity"/>
    <property type="evidence" value="ECO:0007669"/>
    <property type="project" value="UniProtKB-UniRule"/>
</dbReference>
<feature type="binding site" evidence="9">
    <location>
        <position position="245"/>
    </location>
    <ligand>
        <name>sn-glycerol 3-phosphate</name>
        <dbReference type="ChEBI" id="CHEBI:57597"/>
    </ligand>
</feature>
<dbReference type="GO" id="GO:0005524">
    <property type="term" value="F:ATP binding"/>
    <property type="evidence" value="ECO:0007669"/>
    <property type="project" value="UniProtKB-UniRule"/>
</dbReference>
<comment type="pathway">
    <text evidence="1 9">Polyol metabolism; glycerol degradation via glycerol kinase pathway; sn-glycerol 3-phosphate from glycerol: step 1/1.</text>
</comment>
<feature type="binding site" evidence="9">
    <location>
        <position position="82"/>
    </location>
    <ligand>
        <name>sn-glycerol 3-phosphate</name>
        <dbReference type="ChEBI" id="CHEBI:57597"/>
    </ligand>
</feature>
<evidence type="ECO:0000256" key="4">
    <source>
        <dbReference type="ARBA" id="ARBA00022741"/>
    </source>
</evidence>
<dbReference type="InterPro" id="IPR043129">
    <property type="entry name" value="ATPase_NBD"/>
</dbReference>
<dbReference type="EMBL" id="CAJRAF010000002">
    <property type="protein sequence ID" value="CAG5009920.1"/>
    <property type="molecule type" value="Genomic_DNA"/>
</dbReference>
<accession>A0A916NN05</accession>
<evidence type="ECO:0000256" key="7">
    <source>
        <dbReference type="ARBA" id="ARBA00022840"/>
    </source>
</evidence>
<feature type="binding site" evidence="9">
    <location>
        <position position="412"/>
    </location>
    <ligand>
        <name>ADP</name>
        <dbReference type="ChEBI" id="CHEBI:456216"/>
    </ligand>
</feature>
<gene>
    <name evidence="9 13" type="primary">glpK</name>
    <name evidence="13" type="ORF">DYBT9275_04598</name>
</gene>
<protein>
    <recommendedName>
        <fullName evidence="9">Glycerol kinase</fullName>
        <ecNumber evidence="9">2.7.1.30</ecNumber>
    </recommendedName>
    <alternativeName>
        <fullName evidence="9">ATP:glycerol 3-phosphotransferase</fullName>
    </alternativeName>
    <alternativeName>
        <fullName evidence="9">Glycerokinase</fullName>
        <shortName evidence="9">GK</shortName>
    </alternativeName>
</protein>
<dbReference type="FunFam" id="3.30.420.40:FF:000008">
    <property type="entry name" value="Glycerol kinase"/>
    <property type="match status" value="1"/>
</dbReference>
<dbReference type="Pfam" id="PF02782">
    <property type="entry name" value="FGGY_C"/>
    <property type="match status" value="1"/>
</dbReference>
<dbReference type="Gene3D" id="3.30.420.40">
    <property type="match status" value="2"/>
</dbReference>
<feature type="binding site" evidence="9">
    <location>
        <position position="416"/>
    </location>
    <ligand>
        <name>ADP</name>
        <dbReference type="ChEBI" id="CHEBI:456216"/>
    </ligand>
</feature>
<feature type="binding site" evidence="9">
    <location>
        <position position="311"/>
    </location>
    <ligand>
        <name>ATP</name>
        <dbReference type="ChEBI" id="CHEBI:30616"/>
    </ligand>
</feature>
<dbReference type="InterPro" id="IPR000577">
    <property type="entry name" value="Carb_kinase_FGGY"/>
</dbReference>
<feature type="binding site" evidence="9">
    <location>
        <position position="245"/>
    </location>
    <ligand>
        <name>glycerol</name>
        <dbReference type="ChEBI" id="CHEBI:17754"/>
    </ligand>
</feature>
<keyword evidence="7 9" id="KW-0067">ATP-binding</keyword>
<feature type="domain" description="Carbohydrate kinase FGGY N-terminal" evidence="11">
    <location>
        <begin position="5"/>
        <end position="252"/>
    </location>
</feature>
<dbReference type="HAMAP" id="MF_00186">
    <property type="entry name" value="Glycerol_kin"/>
    <property type="match status" value="1"/>
</dbReference>
<proteinExistence type="inferred from homology"/>